<sequence>MLLPANLVEGGVNLPAPTIGAKTVRGARRLPLRVNRTALGAPIATASGDFAGHRLDADA</sequence>
<gene>
    <name evidence="1" type="ORF">GCM10022402_36550</name>
</gene>
<name>A0ABP7G939_9ACTN</name>
<dbReference type="Proteomes" id="UP001500908">
    <property type="component" value="Unassembled WGS sequence"/>
</dbReference>
<dbReference type="EMBL" id="BAABDD010000019">
    <property type="protein sequence ID" value="GAA3754563.1"/>
    <property type="molecule type" value="Genomic_DNA"/>
</dbReference>
<proteinExistence type="predicted"/>
<keyword evidence="2" id="KW-1185">Reference proteome</keyword>
<protein>
    <submittedName>
        <fullName evidence="1">Uncharacterized protein</fullName>
    </submittedName>
</protein>
<reference evidence="2" key="1">
    <citation type="journal article" date="2019" name="Int. J. Syst. Evol. Microbiol.">
        <title>The Global Catalogue of Microorganisms (GCM) 10K type strain sequencing project: providing services to taxonomists for standard genome sequencing and annotation.</title>
        <authorList>
            <consortium name="The Broad Institute Genomics Platform"/>
            <consortium name="The Broad Institute Genome Sequencing Center for Infectious Disease"/>
            <person name="Wu L."/>
            <person name="Ma J."/>
        </authorList>
    </citation>
    <scope>NUCLEOTIDE SEQUENCE [LARGE SCALE GENOMIC DNA]</scope>
    <source>
        <strain evidence="2">JCM 17137</strain>
    </source>
</reference>
<evidence type="ECO:0000313" key="1">
    <source>
        <dbReference type="EMBL" id="GAA3754563.1"/>
    </source>
</evidence>
<comment type="caution">
    <text evidence="1">The sequence shown here is derived from an EMBL/GenBank/DDBJ whole genome shotgun (WGS) entry which is preliminary data.</text>
</comment>
<evidence type="ECO:0000313" key="2">
    <source>
        <dbReference type="Proteomes" id="UP001500908"/>
    </source>
</evidence>
<accession>A0ABP7G939</accession>
<organism evidence="1 2">
    <name type="scientific">Salinactinospora qingdaonensis</name>
    <dbReference type="NCBI Taxonomy" id="702744"/>
    <lineage>
        <taxon>Bacteria</taxon>
        <taxon>Bacillati</taxon>
        <taxon>Actinomycetota</taxon>
        <taxon>Actinomycetes</taxon>
        <taxon>Streptosporangiales</taxon>
        <taxon>Nocardiopsidaceae</taxon>
        <taxon>Salinactinospora</taxon>
    </lineage>
</organism>